<dbReference type="Proteomes" id="UP000037784">
    <property type="component" value="Unassembled WGS sequence"/>
</dbReference>
<evidence type="ECO:0000259" key="10">
    <source>
        <dbReference type="Pfam" id="PF05922"/>
    </source>
</evidence>
<dbReference type="InterPro" id="IPR037045">
    <property type="entry name" value="S8pro/Inhibitor_I9_sf"/>
</dbReference>
<dbReference type="InterPro" id="IPR036852">
    <property type="entry name" value="Peptidase_S8/S53_dom_sf"/>
</dbReference>
<comment type="similarity">
    <text evidence="1 7 8">Belongs to the peptidase S8 family.</text>
</comment>
<dbReference type="Gene3D" id="3.40.50.200">
    <property type="entry name" value="Peptidase S8/S53 domain"/>
    <property type="match status" value="1"/>
</dbReference>
<dbReference type="Pfam" id="PF05922">
    <property type="entry name" value="Inhibitor_I9"/>
    <property type="match status" value="1"/>
</dbReference>
<dbReference type="InterPro" id="IPR022398">
    <property type="entry name" value="Peptidase_S8_His-AS"/>
</dbReference>
<accession>A0A0M8K6Z4</accession>
<evidence type="ECO:0008006" key="13">
    <source>
        <dbReference type="Google" id="ProtNLM"/>
    </source>
</evidence>
<dbReference type="CDD" id="cd07477">
    <property type="entry name" value="Peptidases_S8_Subtilisin_subset"/>
    <property type="match status" value="1"/>
</dbReference>
<dbReference type="InParanoid" id="A0A0M8K6Z4"/>
<evidence type="ECO:0000259" key="9">
    <source>
        <dbReference type="Pfam" id="PF00082"/>
    </source>
</evidence>
<organism evidence="11 12">
    <name type="scientific">Ardenticatena maritima</name>
    <dbReference type="NCBI Taxonomy" id="872965"/>
    <lineage>
        <taxon>Bacteria</taxon>
        <taxon>Bacillati</taxon>
        <taxon>Chloroflexota</taxon>
        <taxon>Ardenticatenia</taxon>
        <taxon>Ardenticatenales</taxon>
        <taxon>Ardenticatenaceae</taxon>
        <taxon>Ardenticatena</taxon>
    </lineage>
</organism>
<dbReference type="SUPFAM" id="SSF52743">
    <property type="entry name" value="Subtilisin-like"/>
    <property type="match status" value="1"/>
</dbReference>
<name>A0A0M8K6Z4_9CHLR</name>
<protein>
    <recommendedName>
        <fullName evidence="13">Peptidase S8</fullName>
    </recommendedName>
</protein>
<dbReference type="InterPro" id="IPR023828">
    <property type="entry name" value="Peptidase_S8_Ser-AS"/>
</dbReference>
<evidence type="ECO:0000256" key="5">
    <source>
        <dbReference type="ARBA" id="ARBA00022825"/>
    </source>
</evidence>
<dbReference type="GO" id="GO:0006508">
    <property type="term" value="P:proteolysis"/>
    <property type="evidence" value="ECO:0007669"/>
    <property type="project" value="UniProtKB-KW"/>
</dbReference>
<feature type="domain" description="Peptidase S8/S53" evidence="9">
    <location>
        <begin position="157"/>
        <end position="405"/>
    </location>
</feature>
<evidence type="ECO:0000256" key="3">
    <source>
        <dbReference type="ARBA" id="ARBA00022723"/>
    </source>
</evidence>
<keyword evidence="4 7" id="KW-0378">Hydrolase</keyword>
<evidence type="ECO:0000256" key="6">
    <source>
        <dbReference type="PIRSR" id="PIRSR615500-1"/>
    </source>
</evidence>
<dbReference type="PROSITE" id="PS00137">
    <property type="entry name" value="SUBTILASE_HIS"/>
    <property type="match status" value="1"/>
</dbReference>
<evidence type="ECO:0000256" key="2">
    <source>
        <dbReference type="ARBA" id="ARBA00022670"/>
    </source>
</evidence>
<dbReference type="GO" id="GO:0046872">
    <property type="term" value="F:metal ion binding"/>
    <property type="evidence" value="ECO:0007669"/>
    <property type="project" value="UniProtKB-KW"/>
</dbReference>
<evidence type="ECO:0000256" key="7">
    <source>
        <dbReference type="PROSITE-ProRule" id="PRU01240"/>
    </source>
</evidence>
<dbReference type="PANTHER" id="PTHR43806:SF11">
    <property type="entry name" value="CEREVISIN-RELATED"/>
    <property type="match status" value="1"/>
</dbReference>
<dbReference type="InterPro" id="IPR015500">
    <property type="entry name" value="Peptidase_S8_subtilisin-rel"/>
</dbReference>
<keyword evidence="5 7" id="KW-0720">Serine protease</keyword>
<reference evidence="11 12" key="1">
    <citation type="journal article" date="2015" name="Genome Announc.">
        <title>Draft Genome Sequence of a Heterotrophic Facultative Anaerobic Thermophilic Bacterium, Ardenticatena maritima Strain 110ST.</title>
        <authorList>
            <person name="Kawaichi S."/>
            <person name="Yoshida T."/>
            <person name="Sako Y."/>
            <person name="Nakamura R."/>
        </authorList>
    </citation>
    <scope>NUCLEOTIDE SEQUENCE [LARGE SCALE GENOMIC DNA]</scope>
    <source>
        <strain evidence="11 12">110S</strain>
    </source>
</reference>
<dbReference type="SUPFAM" id="SSF54897">
    <property type="entry name" value="Protease propeptides/inhibitors"/>
    <property type="match status" value="1"/>
</dbReference>
<comment type="caution">
    <text evidence="11">The sequence shown here is derived from an EMBL/GenBank/DDBJ whole genome shotgun (WGS) entry which is preliminary data.</text>
</comment>
<feature type="active site" description="Charge relay system" evidence="6 7">
    <location>
        <position position="373"/>
    </location>
</feature>
<dbReference type="AlphaFoldDB" id="A0A0M8K6Z4"/>
<gene>
    <name evidence="11" type="ORF">ARMA_0019</name>
</gene>
<dbReference type="STRING" id="872965.SE16_10715"/>
<dbReference type="InterPro" id="IPR000209">
    <property type="entry name" value="Peptidase_S8/S53_dom"/>
</dbReference>
<feature type="active site" description="Charge relay system" evidence="6 7">
    <location>
        <position position="195"/>
    </location>
</feature>
<evidence type="ECO:0000313" key="11">
    <source>
        <dbReference type="EMBL" id="GAP61596.1"/>
    </source>
</evidence>
<evidence type="ECO:0000256" key="1">
    <source>
        <dbReference type="ARBA" id="ARBA00011073"/>
    </source>
</evidence>
<dbReference type="Pfam" id="PF00082">
    <property type="entry name" value="Peptidase_S8"/>
    <property type="match status" value="1"/>
</dbReference>
<keyword evidence="3" id="KW-0479">Metal-binding</keyword>
<proteinExistence type="inferred from homology"/>
<dbReference type="InterPro" id="IPR023827">
    <property type="entry name" value="Peptidase_S8_Asp-AS"/>
</dbReference>
<dbReference type="RefSeq" id="WP_082373707.1">
    <property type="nucleotide sequence ID" value="NZ_BBZA01000002.1"/>
</dbReference>
<keyword evidence="2 7" id="KW-0645">Protease</keyword>
<dbReference type="FunCoup" id="A0A0M8K6Z4">
    <property type="interactions" value="193"/>
</dbReference>
<evidence type="ECO:0000256" key="8">
    <source>
        <dbReference type="RuleBase" id="RU003355"/>
    </source>
</evidence>
<dbReference type="EMBL" id="BBZA01000002">
    <property type="protein sequence ID" value="GAP61596.1"/>
    <property type="molecule type" value="Genomic_DNA"/>
</dbReference>
<dbReference type="PANTHER" id="PTHR43806">
    <property type="entry name" value="PEPTIDASE S8"/>
    <property type="match status" value="1"/>
</dbReference>
<dbReference type="InterPro" id="IPR050131">
    <property type="entry name" value="Peptidase_S8_subtilisin-like"/>
</dbReference>
<dbReference type="Gene3D" id="3.30.70.80">
    <property type="entry name" value="Peptidase S8 propeptide/proteinase inhibitor I9"/>
    <property type="match status" value="1"/>
</dbReference>
<dbReference type="PROSITE" id="PS00136">
    <property type="entry name" value="SUBTILASE_ASP"/>
    <property type="match status" value="1"/>
</dbReference>
<dbReference type="GO" id="GO:0004252">
    <property type="term" value="F:serine-type endopeptidase activity"/>
    <property type="evidence" value="ECO:0007669"/>
    <property type="project" value="UniProtKB-UniRule"/>
</dbReference>
<reference evidence="12" key="2">
    <citation type="submission" date="2015-08" db="EMBL/GenBank/DDBJ databases">
        <title>Draft Genome Sequence of a Heterotrophic Facultative Anaerobic Bacterium Ardenticatena maritima Strain 110S.</title>
        <authorList>
            <person name="Kawaichi S."/>
            <person name="Yoshida T."/>
            <person name="Sako Y."/>
            <person name="Nakamura R."/>
        </authorList>
    </citation>
    <scope>NUCLEOTIDE SEQUENCE [LARGE SCALE GENOMIC DNA]</scope>
    <source>
        <strain evidence="12">110S</strain>
    </source>
</reference>
<dbReference type="PRINTS" id="PR00723">
    <property type="entry name" value="SUBTILISIN"/>
</dbReference>
<feature type="domain" description="Inhibitor I9" evidence="10">
    <location>
        <begin position="65"/>
        <end position="106"/>
    </location>
</feature>
<feature type="active site" description="Charge relay system" evidence="6 7">
    <location>
        <position position="163"/>
    </location>
</feature>
<evidence type="ECO:0000256" key="4">
    <source>
        <dbReference type="ARBA" id="ARBA00022801"/>
    </source>
</evidence>
<dbReference type="PROSITE" id="PS00138">
    <property type="entry name" value="SUBTILASE_SER"/>
    <property type="match status" value="1"/>
</dbReference>
<evidence type="ECO:0000313" key="12">
    <source>
        <dbReference type="Proteomes" id="UP000037784"/>
    </source>
</evidence>
<dbReference type="PROSITE" id="PS51892">
    <property type="entry name" value="SUBTILASE"/>
    <property type="match status" value="1"/>
</dbReference>
<dbReference type="GO" id="GO:0005615">
    <property type="term" value="C:extracellular space"/>
    <property type="evidence" value="ECO:0007669"/>
    <property type="project" value="TreeGrafter"/>
</dbReference>
<sequence length="427" mass="43958">MLYGRVWRGVLAGIVALLAFLIGQSEHQTPLVHAGTPGVIPNSFIVILNAREDAERVADEMQRVHALRVGHVYRHAVRGFAVTMSPERAEALKRDPRVKAVLSNQTFVLEGKPCRLNCGGGGSSTDSGPQTVPPGIARIGATVSSVVAGDGTGMVDVDVAVIDSGIDVDHPDLNVVGGYNCLGGPKRQFDDGYGHGTHVAGIIGARDNGFGVVGVAPGARLWAIKVFNDLGYGTSESLLCGVDWVAAHAGRIDVANMSMSGIGEEGTCTDAGLHEAICNAVAAGVTFVVAAGNFAADAGNYIPARYDEVITVSAIADYDGKPGGLGTSTDCTTPDDGWAAFSDYGADVDLTAPGVCVYSTYKDGGYAVMSGTSMAAPHVAGAAALYRATHPYASPADVQAALVASGTYDWTGDPDGMQEPLVNVSGY</sequence>
<keyword evidence="12" id="KW-1185">Reference proteome</keyword>
<dbReference type="InterPro" id="IPR010259">
    <property type="entry name" value="S8pro/Inhibitor_I9"/>
</dbReference>
<dbReference type="InterPro" id="IPR034202">
    <property type="entry name" value="Subtilisin_Carlsberg-like"/>
</dbReference>